<dbReference type="RefSeq" id="XP_016645757.1">
    <property type="nucleotide sequence ID" value="XM_016784641.1"/>
</dbReference>
<organism evidence="2 3">
    <name type="scientific">Pseudallescheria apiosperma</name>
    <name type="common">Scedosporium apiospermum</name>
    <dbReference type="NCBI Taxonomy" id="563466"/>
    <lineage>
        <taxon>Eukaryota</taxon>
        <taxon>Fungi</taxon>
        <taxon>Dikarya</taxon>
        <taxon>Ascomycota</taxon>
        <taxon>Pezizomycotina</taxon>
        <taxon>Sordariomycetes</taxon>
        <taxon>Hypocreomycetidae</taxon>
        <taxon>Microascales</taxon>
        <taxon>Microascaceae</taxon>
        <taxon>Scedosporium</taxon>
    </lineage>
</organism>
<dbReference type="Pfam" id="PF06100">
    <property type="entry name" value="MCRA"/>
    <property type="match status" value="2"/>
</dbReference>
<gene>
    <name evidence="2" type="ORF">SAPIO_CDS1347</name>
</gene>
<proteinExistence type="predicted"/>
<sequence length="665" mass="73576">MEGPPLTNSYAATTTTVFVNNGATGTGAQRDPLNTDAWLVGGGIASLAAAVHLITDAQVPASRIHILEASPTPGGSMAAEDEPKDSDARPGAAGASARPTLPPARKGYVIRAARKLNFSYRCFYDTLSKVPYPCRSKTKAHANGANGSTNGAAAVAVVEAVAEAKAKAKADVEGEPEPEGGASEGHVEPEPEPASKQESEPEQQKHDEEPPKTLLDHIRRNRSSPKERPRTKIRLVSMNENGRPETVDTATMGLNPRDQAALMAFILRSEESLGNATIRDFFELEFFETNFWDMVSTMYLFKPWHSAIELRRYLHRFLHEFPNISTMAGMEYMPSNDFEAAIVPLVAYLREQGVDFQYGTTAQTLKFAPNTRDMIVSGIAVHRENSDLIIPVRPSDIVLITLGSMASGSKSGTNTRPPLPMPTNRWVHDHPDPIWKFWLELADPKINPHAAKFGDPRLFREHQGESMGVAFTITMFDRTFIQHLLQWAGSTHGTCPLLSFRDSPWLVSITIPKQPYFTDQDEDTTVFWGYGLYPDQPGRFVNKPMTECSGREILTEILRFMDYPLEPTLENSITLPVLMPLITSPYIKRKKDSRPQVVPKGSKNLGLMGQYVEIERDVTFTMEYSVRSAQTAVYELMGLDKKPPEVFGEDPSAAVLGEALKTLMV</sequence>
<dbReference type="KEGG" id="sapo:SAPIO_CDS1347"/>
<dbReference type="AlphaFoldDB" id="A0A084GF46"/>
<dbReference type="Gene3D" id="3.50.50.60">
    <property type="entry name" value="FAD/NAD(P)-binding domain"/>
    <property type="match status" value="3"/>
</dbReference>
<evidence type="ECO:0008006" key="4">
    <source>
        <dbReference type="Google" id="ProtNLM"/>
    </source>
</evidence>
<dbReference type="PANTHER" id="PTHR37417:SF2">
    <property type="entry name" value="67 KDA MYOSIN-CROSS-REACTIVE ANTIGEN FAMILY PROTEIN (AFU_ORTHOLOGUE AFUA_5G09970)"/>
    <property type="match status" value="1"/>
</dbReference>
<dbReference type="VEuPathDB" id="FungiDB:SAPIO_CDS1347"/>
<dbReference type="OMA" id="FHDRCVE"/>
<protein>
    <recommendedName>
        <fullName evidence="4">Oleate hydratase</fullName>
    </recommendedName>
</protein>
<evidence type="ECO:0000313" key="2">
    <source>
        <dbReference type="EMBL" id="KEZ45958.1"/>
    </source>
</evidence>
<evidence type="ECO:0000313" key="3">
    <source>
        <dbReference type="Proteomes" id="UP000028545"/>
    </source>
</evidence>
<dbReference type="EMBL" id="JOWA01000055">
    <property type="protein sequence ID" value="KEZ45958.1"/>
    <property type="molecule type" value="Genomic_DNA"/>
</dbReference>
<keyword evidence="3" id="KW-1185">Reference proteome</keyword>
<dbReference type="Proteomes" id="UP000028545">
    <property type="component" value="Unassembled WGS sequence"/>
</dbReference>
<dbReference type="GO" id="GO:0050151">
    <property type="term" value="F:oleate hydratase activity"/>
    <property type="evidence" value="ECO:0007669"/>
    <property type="project" value="InterPro"/>
</dbReference>
<evidence type="ECO:0000256" key="1">
    <source>
        <dbReference type="SAM" id="MobiDB-lite"/>
    </source>
</evidence>
<feature type="region of interest" description="Disordered" evidence="1">
    <location>
        <begin position="68"/>
        <end position="102"/>
    </location>
</feature>
<dbReference type="HOGENOM" id="CLU_024043_2_0_1"/>
<comment type="caution">
    <text evidence="2">The sequence shown here is derived from an EMBL/GenBank/DDBJ whole genome shotgun (WGS) entry which is preliminary data.</text>
</comment>
<dbReference type="GeneID" id="27720419"/>
<dbReference type="SUPFAM" id="SSF51905">
    <property type="entry name" value="FAD/NAD(P)-binding domain"/>
    <property type="match status" value="1"/>
</dbReference>
<dbReference type="InterPro" id="IPR036188">
    <property type="entry name" value="FAD/NAD-bd_sf"/>
</dbReference>
<dbReference type="GO" id="GO:0071949">
    <property type="term" value="F:FAD binding"/>
    <property type="evidence" value="ECO:0007669"/>
    <property type="project" value="InterPro"/>
</dbReference>
<feature type="compositionally biased region" description="Low complexity" evidence="1">
    <location>
        <begin position="89"/>
        <end position="99"/>
    </location>
</feature>
<dbReference type="GO" id="GO:0006631">
    <property type="term" value="P:fatty acid metabolic process"/>
    <property type="evidence" value="ECO:0007669"/>
    <property type="project" value="InterPro"/>
</dbReference>
<dbReference type="PANTHER" id="PTHR37417">
    <property type="entry name" value="67 KDA MYOSIN-CROSS-REACTIVE ANTIGEN FAMILY PROTEIN (AFU_ORTHOLOGUE AFUA_5G09970)"/>
    <property type="match status" value="1"/>
</dbReference>
<dbReference type="InterPro" id="IPR010354">
    <property type="entry name" value="Oleate_hydratase"/>
</dbReference>
<reference evidence="2 3" key="1">
    <citation type="journal article" date="2014" name="Genome Announc.">
        <title>Draft genome sequence of the pathogenic fungus Scedosporium apiospermum.</title>
        <authorList>
            <person name="Vandeputte P."/>
            <person name="Ghamrawi S."/>
            <person name="Rechenmann M."/>
            <person name="Iltis A."/>
            <person name="Giraud S."/>
            <person name="Fleury M."/>
            <person name="Thornton C."/>
            <person name="Delhaes L."/>
            <person name="Meyer W."/>
            <person name="Papon N."/>
            <person name="Bouchara J.P."/>
        </authorList>
    </citation>
    <scope>NUCLEOTIDE SEQUENCE [LARGE SCALE GENOMIC DNA]</scope>
    <source>
        <strain evidence="2 3">IHEM 14462</strain>
    </source>
</reference>
<accession>A0A084GF46</accession>
<feature type="region of interest" description="Disordered" evidence="1">
    <location>
        <begin position="167"/>
        <end position="233"/>
    </location>
</feature>
<dbReference type="OrthoDB" id="545169at2759"/>
<feature type="compositionally biased region" description="Basic and acidic residues" evidence="1">
    <location>
        <begin position="185"/>
        <end position="230"/>
    </location>
</feature>
<name>A0A084GF46_PSEDA</name>